<dbReference type="Proteomes" id="UP001139682">
    <property type="component" value="Unassembled WGS sequence"/>
</dbReference>
<accession>A0A9X1W397</accession>
<evidence type="ECO:0000313" key="1">
    <source>
        <dbReference type="EMBL" id="MCJ0974396.1"/>
    </source>
</evidence>
<gene>
    <name evidence="1" type="primary">bamE</name>
    <name evidence="1" type="ORF">MST27_13540</name>
</gene>
<protein>
    <submittedName>
        <fullName evidence="1">Outer membrane protein assembly factor BamE</fullName>
    </submittedName>
</protein>
<comment type="caution">
    <text evidence="1">The sequence shown here is derived from an EMBL/GenBank/DDBJ whole genome shotgun (WGS) entry which is preliminary data.</text>
</comment>
<evidence type="ECO:0000313" key="2">
    <source>
        <dbReference type="Proteomes" id="UP001139682"/>
    </source>
</evidence>
<keyword evidence="2" id="KW-1185">Reference proteome</keyword>
<reference evidence="1" key="1">
    <citation type="submission" date="2022-03" db="EMBL/GenBank/DDBJ databases">
        <title>Pseudomonas marianensis sp. nov., a marine bacterium isolated from deep-sea sediments of the Mariana Trench.</title>
        <authorList>
            <person name="Wei Y."/>
        </authorList>
    </citation>
    <scope>NUCLEOTIDE SEQUENCE</scope>
    <source>
        <strain evidence="1">PS1</strain>
    </source>
</reference>
<proteinExistence type="predicted"/>
<name>A0A9X1W397_9GAMM</name>
<organism evidence="1 2">
    <name type="scientific">Stutzerimonas marianensis</name>
    <dbReference type="NCBI Taxonomy" id="2929513"/>
    <lineage>
        <taxon>Bacteria</taxon>
        <taxon>Pseudomonadati</taxon>
        <taxon>Pseudomonadota</taxon>
        <taxon>Gammaproteobacteria</taxon>
        <taxon>Pseudomonadales</taxon>
        <taxon>Pseudomonadaceae</taxon>
        <taxon>Stutzerimonas</taxon>
    </lineage>
</organism>
<dbReference type="EMBL" id="JALGRD010000007">
    <property type="protein sequence ID" value="MCJ0974396.1"/>
    <property type="molecule type" value="Genomic_DNA"/>
</dbReference>
<dbReference type="AlphaFoldDB" id="A0A9X1W397"/>
<sequence length="78" mass="8631">MVVGERDDGCGNQVTGQARRNAIISGKVQQGMTQTDVESALGKPDGITRRNGQVQYRYLNERGSRQTVSFDERGCVRK</sequence>